<feature type="compositionally biased region" description="Acidic residues" evidence="3">
    <location>
        <begin position="427"/>
        <end position="445"/>
    </location>
</feature>
<dbReference type="InParanoid" id="A0A6P6YL49"/>
<dbReference type="SUPFAM" id="SSF51445">
    <property type="entry name" value="(Trans)glycosidases"/>
    <property type="match status" value="2"/>
</dbReference>
<protein>
    <recommendedName>
        <fullName evidence="2">alpha-glucosidase</fullName>
        <ecNumber evidence="2">3.2.1.20</ecNumber>
    </recommendedName>
</protein>
<name>A0A6P6YL49_DERPT</name>
<dbReference type="AlphaFoldDB" id="A0A6P6YL49"/>
<dbReference type="InterPro" id="IPR017853">
    <property type="entry name" value="GH"/>
</dbReference>
<dbReference type="RefSeq" id="XP_027205481.1">
    <property type="nucleotide sequence ID" value="XM_027349680.1"/>
</dbReference>
<evidence type="ECO:0000259" key="5">
    <source>
        <dbReference type="SMART" id="SM00642"/>
    </source>
</evidence>
<dbReference type="PANTHER" id="PTHR10357:SF179">
    <property type="entry name" value="NEUTRAL AND BASIC AMINO ACID TRANSPORT PROTEIN RBAT"/>
    <property type="match status" value="1"/>
</dbReference>
<keyword evidence="4" id="KW-0812">Transmembrane</keyword>
<dbReference type="Proteomes" id="UP000515146">
    <property type="component" value="Unplaced"/>
</dbReference>
<dbReference type="EC" id="3.2.1.20" evidence="2"/>
<dbReference type="GO" id="GO:0005975">
    <property type="term" value="P:carbohydrate metabolic process"/>
    <property type="evidence" value="ECO:0007669"/>
    <property type="project" value="InterPro"/>
</dbReference>
<dbReference type="SMART" id="SM00642">
    <property type="entry name" value="Aamy"/>
    <property type="match status" value="1"/>
</dbReference>
<proteinExistence type="predicted"/>
<feature type="compositionally biased region" description="Low complexity" evidence="3">
    <location>
        <begin position="481"/>
        <end position="493"/>
    </location>
</feature>
<evidence type="ECO:0000256" key="1">
    <source>
        <dbReference type="ARBA" id="ARBA00001657"/>
    </source>
</evidence>
<feature type="region of interest" description="Disordered" evidence="3">
    <location>
        <begin position="390"/>
        <end position="493"/>
    </location>
</feature>
<feature type="domain" description="Glycosyl hydrolase family 13 catalytic" evidence="5">
    <location>
        <begin position="87"/>
        <end position="620"/>
    </location>
</feature>
<accession>A0A6P6YL49</accession>
<keyword evidence="4" id="KW-1133">Transmembrane helix</keyword>
<dbReference type="GO" id="GO:0004558">
    <property type="term" value="F:alpha-1,4-glucosidase activity"/>
    <property type="evidence" value="ECO:0007669"/>
    <property type="project" value="UniProtKB-EC"/>
</dbReference>
<feature type="non-terminal residue" evidence="7">
    <location>
        <position position="626"/>
    </location>
</feature>
<reference evidence="7" key="1">
    <citation type="submission" date="2025-08" db="UniProtKB">
        <authorList>
            <consortium name="RefSeq"/>
        </authorList>
    </citation>
    <scope>IDENTIFICATION</scope>
    <source>
        <strain evidence="7">Airmid</strain>
    </source>
</reference>
<dbReference type="InterPro" id="IPR045857">
    <property type="entry name" value="O16G_dom_2"/>
</dbReference>
<evidence type="ECO:0000313" key="6">
    <source>
        <dbReference type="Proteomes" id="UP000515146"/>
    </source>
</evidence>
<evidence type="ECO:0000256" key="3">
    <source>
        <dbReference type="SAM" id="MobiDB-lite"/>
    </source>
</evidence>
<dbReference type="PANTHER" id="PTHR10357">
    <property type="entry name" value="ALPHA-AMYLASE FAMILY MEMBER"/>
    <property type="match status" value="1"/>
</dbReference>
<dbReference type="Gene3D" id="3.90.400.10">
    <property type="entry name" value="Oligo-1,6-glucosidase, Domain 2"/>
    <property type="match status" value="1"/>
</dbReference>
<comment type="catalytic activity">
    <reaction evidence="1">
        <text>Hydrolysis of terminal, non-reducing (1-&gt;4)-linked alpha-D-glucose residues with release of alpha-D-glucose.</text>
        <dbReference type="EC" id="3.2.1.20"/>
    </reaction>
</comment>
<keyword evidence="6" id="KW-1185">Reference proteome</keyword>
<dbReference type="Gene3D" id="3.20.20.80">
    <property type="entry name" value="Glycosidases"/>
    <property type="match status" value="2"/>
</dbReference>
<dbReference type="KEGG" id="dpte:113799096"/>
<dbReference type="OrthoDB" id="1740265at2759"/>
<evidence type="ECO:0000256" key="4">
    <source>
        <dbReference type="SAM" id="Phobius"/>
    </source>
</evidence>
<evidence type="ECO:0000256" key="2">
    <source>
        <dbReference type="ARBA" id="ARBA00012741"/>
    </source>
</evidence>
<dbReference type="InterPro" id="IPR006047">
    <property type="entry name" value="GH13_cat_dom"/>
</dbReference>
<organism evidence="6 7">
    <name type="scientific">Dermatophagoides pteronyssinus</name>
    <name type="common">European house dust mite</name>
    <dbReference type="NCBI Taxonomy" id="6956"/>
    <lineage>
        <taxon>Eukaryota</taxon>
        <taxon>Metazoa</taxon>
        <taxon>Ecdysozoa</taxon>
        <taxon>Arthropoda</taxon>
        <taxon>Chelicerata</taxon>
        <taxon>Arachnida</taxon>
        <taxon>Acari</taxon>
        <taxon>Acariformes</taxon>
        <taxon>Sarcoptiformes</taxon>
        <taxon>Astigmata</taxon>
        <taxon>Psoroptidia</taxon>
        <taxon>Analgoidea</taxon>
        <taxon>Pyroglyphidae</taxon>
        <taxon>Dermatophagoidinae</taxon>
        <taxon>Dermatophagoides</taxon>
    </lineage>
</organism>
<evidence type="ECO:0000313" key="7">
    <source>
        <dbReference type="RefSeq" id="XP_027205481.1"/>
    </source>
</evidence>
<sequence length="626" mass="73137">MKKILILSSIITMFVVVFIMTVALLIYSNEQNEWSQWSLWPQWLSGINYQQQQQQQNSYQFHQSSRRYHFDDDDDYDWYDNSATIYEIFPASFRDSNGDGYGDFNGITERVDYLRSLNIQAIRLNSIFAAFDYPKYLDNVLNFYDVDPHLGNFQSFNNMIQILHSNQIRVILDLNPTITSDEHPWSMNQTTEYENYYYFKRQQQRSSTTTTKALNSFSTNLRQTKNPDYASDYADGDYIDDDNLNGDFVHQRHPSHDSVINHPDDHFVVDDDDEEPPGGRWLNWSNEAIPKQMLKIADFWLRYVDGIYLKNLDRIHINDDDSGGDNPSGDNIGLIKREKILLEFLQRLRRISDGYQQQQQQQKSTKKILICSSHLLSPLLTANRRVAAAAAAAAKRRRQTSSSFQQNHPPLPRPHPNHQNEFRPEFDELDMNDFFDNPITDDDQNDDNKNIDSDSDSEQQSISSGYRKIHASANSQKMLPSSDSTSTSSLSTSIVNHGHHNQSLSIRSIYHYFDLVHFELIIRPNHIDTIRDQVNFVFLNRPADFPTIMWSLGGNSGHRHQRRRRPLYRQLRLANRIGSSNYSLACLFMLTMMPGTIMIFYGDEIGLTNLYNQNQQNHHHYHYRHN</sequence>
<gene>
    <name evidence="7" type="primary">LOC113799096</name>
</gene>
<keyword evidence="4" id="KW-0472">Membrane</keyword>
<feature type="transmembrane region" description="Helical" evidence="4">
    <location>
        <begin position="6"/>
        <end position="27"/>
    </location>
</feature>
<dbReference type="Pfam" id="PF00128">
    <property type="entry name" value="Alpha-amylase"/>
    <property type="match status" value="1"/>
</dbReference>